<sequence>MTRHLNKLLLLTGTLNYQQFHRLNNACRNIFVSVLFKESIMTLTAYYQLRNTKAAGLGFELLTSEPGAFIVLEECSYEKPYEIARYGHNGSAGDRSNAFSCAMNKARSLQNYSGAKLDYNVYEETA</sequence>
<accession>A0A8F7KS55</accession>
<dbReference type="EMBL" id="MW911671">
    <property type="protein sequence ID" value="QXV91575.1"/>
    <property type="molecule type" value="Genomic_DNA"/>
</dbReference>
<geneLocation type="plasmid" evidence="4">
    <name>phvKpST147_NDM-1_2566</name>
</geneLocation>
<geneLocation type="plasmid" evidence="2">
    <name>phvKpST874_NDM-1_2471</name>
</geneLocation>
<dbReference type="AlphaFoldDB" id="A0A8F7KS55"/>
<organism evidence="3">
    <name type="scientific">Klebsiella pneumoniae subsp. pneumoniae</name>
    <dbReference type="NCBI Taxonomy" id="72407"/>
    <lineage>
        <taxon>Bacteria</taxon>
        <taxon>Pseudomonadati</taxon>
        <taxon>Pseudomonadota</taxon>
        <taxon>Gammaproteobacteria</taxon>
        <taxon>Enterobacterales</taxon>
        <taxon>Enterobacteriaceae</taxon>
        <taxon>Klebsiella/Raoultella group</taxon>
        <taxon>Klebsiella</taxon>
        <taxon>Klebsiella pneumoniae complex</taxon>
    </lineage>
</organism>
<geneLocation type="plasmid" evidence="3">
    <name>phvKpST395_NDM-1_2512</name>
</geneLocation>
<evidence type="ECO:0000313" key="2">
    <source>
        <dbReference type="EMBL" id="QXV90134.1"/>
    </source>
</evidence>
<evidence type="ECO:0000313" key="1">
    <source>
        <dbReference type="EMBL" id="QXV89237.1"/>
    </source>
</evidence>
<name>A0A8F7KS55_KLEPN</name>
<proteinExistence type="predicted"/>
<dbReference type="EMBL" id="MW911666">
    <property type="protein sequence ID" value="QXV89237.1"/>
    <property type="molecule type" value="Genomic_DNA"/>
</dbReference>
<dbReference type="EMBL" id="MW911668">
    <property type="protein sequence ID" value="QXV90134.1"/>
    <property type="molecule type" value="Genomic_DNA"/>
</dbReference>
<reference evidence="3" key="1">
    <citation type="journal article" date="2021" name="Antibiotics">
        <title>Emergence of Hybrid Resistance and Virulence Plasmids Harboring New Delhi Metallo-beta-Lactamase in Klebsiella pneumoniae in Russia.</title>
        <authorList>
            <person name="Starkova P."/>
            <person name="Lazareva I."/>
            <person name="Avdeeva A."/>
            <person name="Sulian O."/>
            <person name="Likholetova D."/>
            <person name="Ageevets V."/>
            <person name="Lebedeva M."/>
            <person name="Gostev V."/>
            <person name="Sopova J."/>
            <person name="Sidorenko S."/>
        </authorList>
    </citation>
    <scope>NUCLEOTIDE SEQUENCE</scope>
    <source>
        <plasmid evidence="4">phvKpST147_NDM-1_2566</plasmid>
        <plasmid evidence="1">phvKpST395_NDM-1_1971</plasmid>
        <plasmid evidence="3">phvKpST395_NDM-1_2512</plasmid>
        <plasmid evidence="2">phvKpST874_NDM-1_2471</plasmid>
    </source>
</reference>
<evidence type="ECO:0000313" key="3">
    <source>
        <dbReference type="EMBL" id="QXV91225.1"/>
    </source>
</evidence>
<dbReference type="EMBL" id="MW911670">
    <property type="protein sequence ID" value="QXV91225.1"/>
    <property type="molecule type" value="Genomic_DNA"/>
</dbReference>
<protein>
    <submittedName>
        <fullName evidence="3">Uncharacterized protein</fullName>
    </submittedName>
</protein>
<evidence type="ECO:0000313" key="4">
    <source>
        <dbReference type="EMBL" id="QXV91575.1"/>
    </source>
</evidence>
<keyword evidence="3" id="KW-0614">Plasmid</keyword>
<geneLocation type="plasmid" evidence="1">
    <name>phvKpST395_NDM-1_1971</name>
</geneLocation>